<keyword evidence="2" id="KW-1185">Reference proteome</keyword>
<gene>
    <name evidence="1" type="ORF">GOODEAATRI_031033</name>
</gene>
<accession>A0ABV0NHI9</accession>
<dbReference type="EMBL" id="JAHRIO010035095">
    <property type="protein sequence ID" value="MEQ2170023.1"/>
    <property type="molecule type" value="Genomic_DNA"/>
</dbReference>
<proteinExistence type="predicted"/>
<evidence type="ECO:0000313" key="1">
    <source>
        <dbReference type="EMBL" id="MEQ2170023.1"/>
    </source>
</evidence>
<reference evidence="1 2" key="1">
    <citation type="submission" date="2021-06" db="EMBL/GenBank/DDBJ databases">
        <authorList>
            <person name="Palmer J.M."/>
        </authorList>
    </citation>
    <scope>NUCLEOTIDE SEQUENCE [LARGE SCALE GENOMIC DNA]</scope>
    <source>
        <strain evidence="1 2">GA_2019</strain>
        <tissue evidence="1">Muscle</tissue>
    </source>
</reference>
<comment type="caution">
    <text evidence="1">The sequence shown here is derived from an EMBL/GenBank/DDBJ whole genome shotgun (WGS) entry which is preliminary data.</text>
</comment>
<sequence>MFERQIPAVSLSVIESDNSAAMGRRFSGGFCHRLGPTMKPTCMAAPLRPVGLIMPAHRQAPNTGGLAYLHIEFHRNTP</sequence>
<evidence type="ECO:0000313" key="2">
    <source>
        <dbReference type="Proteomes" id="UP001476798"/>
    </source>
</evidence>
<name>A0ABV0NHI9_9TELE</name>
<protein>
    <submittedName>
        <fullName evidence="1">Uncharacterized protein</fullName>
    </submittedName>
</protein>
<organism evidence="1 2">
    <name type="scientific">Goodea atripinnis</name>
    <dbReference type="NCBI Taxonomy" id="208336"/>
    <lineage>
        <taxon>Eukaryota</taxon>
        <taxon>Metazoa</taxon>
        <taxon>Chordata</taxon>
        <taxon>Craniata</taxon>
        <taxon>Vertebrata</taxon>
        <taxon>Euteleostomi</taxon>
        <taxon>Actinopterygii</taxon>
        <taxon>Neopterygii</taxon>
        <taxon>Teleostei</taxon>
        <taxon>Neoteleostei</taxon>
        <taxon>Acanthomorphata</taxon>
        <taxon>Ovalentaria</taxon>
        <taxon>Atherinomorphae</taxon>
        <taxon>Cyprinodontiformes</taxon>
        <taxon>Goodeidae</taxon>
        <taxon>Goodea</taxon>
    </lineage>
</organism>
<dbReference type="Proteomes" id="UP001476798">
    <property type="component" value="Unassembled WGS sequence"/>
</dbReference>